<dbReference type="RefSeq" id="WP_146352212.1">
    <property type="nucleotide sequence ID" value="NZ_VOBR01000008.1"/>
</dbReference>
<evidence type="ECO:0000313" key="3">
    <source>
        <dbReference type="Proteomes" id="UP000316639"/>
    </source>
</evidence>
<proteinExistence type="predicted"/>
<sequence length="307" mass="32331">MTSHTTTLIGTPDEDPDNPLLDAALAAAARGWPVFPLVPGGKAPEVRDWERRATTDPDRIRRCWTHGPYNIGLATGPAGLVVVDLDAAKPGDVRPAGTDLDGVAHGSEVLAMLANDSGNTLPPTRTVATPSGGLHLYFTAPAELEYRNTQGRLGWHIDTRAHGGYVVAAGSVVHGRTYQVTEDLPVVDLPAWLAERLRPAPSRPPVPPARLQAPGKRGRYLAAAIAAEVARVEGAASGERNGALYMAAQNLGQLVAGGELTEQEVRDVLMHAAAGYIAVNPSRIFKAEGTITSGLRAGARRPRKVAA</sequence>
<reference evidence="2 3" key="1">
    <citation type="submission" date="2019-07" db="EMBL/GenBank/DDBJ databases">
        <title>Lentzea xizangensis sp. nov., isolated from Qinghai-Tibetan Plateau Soils.</title>
        <authorList>
            <person name="Huang J."/>
        </authorList>
    </citation>
    <scope>NUCLEOTIDE SEQUENCE [LARGE SCALE GENOMIC DNA]</scope>
    <source>
        <strain evidence="2 3">FXJ1.1311</strain>
    </source>
</reference>
<dbReference type="Proteomes" id="UP000316639">
    <property type="component" value="Unassembled WGS sequence"/>
</dbReference>
<organism evidence="2 3">
    <name type="scientific">Lentzea tibetensis</name>
    <dbReference type="NCBI Taxonomy" id="2591470"/>
    <lineage>
        <taxon>Bacteria</taxon>
        <taxon>Bacillati</taxon>
        <taxon>Actinomycetota</taxon>
        <taxon>Actinomycetes</taxon>
        <taxon>Pseudonocardiales</taxon>
        <taxon>Pseudonocardiaceae</taxon>
        <taxon>Lentzea</taxon>
    </lineage>
</organism>
<feature type="domain" description="DNA primase/polymerase bifunctional N-terminal" evidence="1">
    <location>
        <begin position="24"/>
        <end position="193"/>
    </location>
</feature>
<dbReference type="OrthoDB" id="3218228at2"/>
<dbReference type="SMART" id="SM00943">
    <property type="entry name" value="Prim-Pol"/>
    <property type="match status" value="1"/>
</dbReference>
<dbReference type="AlphaFoldDB" id="A0A563EWE9"/>
<evidence type="ECO:0000259" key="1">
    <source>
        <dbReference type="SMART" id="SM00943"/>
    </source>
</evidence>
<dbReference type="CDD" id="cd04859">
    <property type="entry name" value="Prim_Pol"/>
    <property type="match status" value="1"/>
</dbReference>
<evidence type="ECO:0000313" key="2">
    <source>
        <dbReference type="EMBL" id="TWP51464.1"/>
    </source>
</evidence>
<accession>A0A563EWE9</accession>
<dbReference type="InterPro" id="IPR015330">
    <property type="entry name" value="DNA_primase/pol_bifunc_N"/>
</dbReference>
<dbReference type="EMBL" id="VOBR01000008">
    <property type="protein sequence ID" value="TWP51464.1"/>
    <property type="molecule type" value="Genomic_DNA"/>
</dbReference>
<keyword evidence="3" id="KW-1185">Reference proteome</keyword>
<gene>
    <name evidence="2" type="ORF">FKR81_14720</name>
</gene>
<dbReference type="Pfam" id="PF09250">
    <property type="entry name" value="Prim-Pol"/>
    <property type="match status" value="1"/>
</dbReference>
<dbReference type="SUPFAM" id="SSF56747">
    <property type="entry name" value="Prim-pol domain"/>
    <property type="match status" value="1"/>
</dbReference>
<protein>
    <submittedName>
        <fullName evidence="2">Bifunctional DNA primase/polymerase</fullName>
    </submittedName>
</protein>
<name>A0A563EWE9_9PSEU</name>
<comment type="caution">
    <text evidence="2">The sequence shown here is derived from an EMBL/GenBank/DDBJ whole genome shotgun (WGS) entry which is preliminary data.</text>
</comment>